<reference evidence="1" key="1">
    <citation type="submission" date="2014-09" db="EMBL/GenBank/DDBJ databases">
        <authorList>
            <person name="Magalhaes I.L.F."/>
            <person name="Oliveira U."/>
            <person name="Santos F.R."/>
            <person name="Vidigal T.H.D.A."/>
            <person name="Brescovit A.D."/>
            <person name="Santos A.J."/>
        </authorList>
    </citation>
    <scope>NUCLEOTIDE SEQUENCE</scope>
    <source>
        <tissue evidence="1">Shoot tissue taken approximately 20 cm above the soil surface</tissue>
    </source>
</reference>
<protein>
    <submittedName>
        <fullName evidence="1">Uncharacterized protein</fullName>
    </submittedName>
</protein>
<organism evidence="1">
    <name type="scientific">Arundo donax</name>
    <name type="common">Giant reed</name>
    <name type="synonym">Donax arundinaceus</name>
    <dbReference type="NCBI Taxonomy" id="35708"/>
    <lineage>
        <taxon>Eukaryota</taxon>
        <taxon>Viridiplantae</taxon>
        <taxon>Streptophyta</taxon>
        <taxon>Embryophyta</taxon>
        <taxon>Tracheophyta</taxon>
        <taxon>Spermatophyta</taxon>
        <taxon>Magnoliopsida</taxon>
        <taxon>Liliopsida</taxon>
        <taxon>Poales</taxon>
        <taxon>Poaceae</taxon>
        <taxon>PACMAD clade</taxon>
        <taxon>Arundinoideae</taxon>
        <taxon>Arundineae</taxon>
        <taxon>Arundo</taxon>
    </lineage>
</organism>
<accession>A0A0A9G7D6</accession>
<dbReference type="EMBL" id="GBRH01179440">
    <property type="protein sequence ID" value="JAE18456.1"/>
    <property type="molecule type" value="Transcribed_RNA"/>
</dbReference>
<sequence length="28" mass="3296">MISLSPYIVKQLCFRIPCLSIFFCITMK</sequence>
<reference evidence="1" key="2">
    <citation type="journal article" date="2015" name="Data Brief">
        <title>Shoot transcriptome of the giant reed, Arundo donax.</title>
        <authorList>
            <person name="Barrero R.A."/>
            <person name="Guerrero F.D."/>
            <person name="Moolhuijzen P."/>
            <person name="Goolsby J.A."/>
            <person name="Tidwell J."/>
            <person name="Bellgard S.E."/>
            <person name="Bellgard M.I."/>
        </authorList>
    </citation>
    <scope>NUCLEOTIDE SEQUENCE</scope>
    <source>
        <tissue evidence="1">Shoot tissue taken approximately 20 cm above the soil surface</tissue>
    </source>
</reference>
<evidence type="ECO:0000313" key="1">
    <source>
        <dbReference type="EMBL" id="JAE18456.1"/>
    </source>
</evidence>
<proteinExistence type="predicted"/>
<name>A0A0A9G7D6_ARUDO</name>
<dbReference type="AlphaFoldDB" id="A0A0A9G7D6"/>